<evidence type="ECO:0000256" key="1">
    <source>
        <dbReference type="SAM" id="MobiDB-lite"/>
    </source>
</evidence>
<feature type="domain" description="DSC E3 ubiquitin ligase complex subunit 3 C-terminal" evidence="4">
    <location>
        <begin position="151"/>
        <end position="291"/>
    </location>
</feature>
<sequence>MVQQIVIRFSDDHISDLVLDVTNINFNIINTKWLRRICRDRRPDVTKNRRLRFIRAGGLLNSNSDLSRQLTSFFNTTRSNSQDQNQPSNTNNGNIPDESLLGERATSSTEEQFFIHCTVGAEPLSASELENEDTLDDAGPSSDGITTQAVGFDRLQSLGFSEEEIELIRNQFRETYGDLEDNANHNEGNNSQGNGNRETDIRQLEEQWMNQGTSNGTDAMGNPINTEDDRFNSVPIANYKQNRDLLIGLCIGLSLGLFALLLLRYEGLFNTRQKMAIWAGVIGNIVFSFARGF</sequence>
<evidence type="ECO:0000259" key="4">
    <source>
        <dbReference type="Pfam" id="PF13373"/>
    </source>
</evidence>
<dbReference type="GO" id="GO:0044695">
    <property type="term" value="C:Dsc E3 ubiquitin ligase complex"/>
    <property type="evidence" value="ECO:0007669"/>
    <property type="project" value="EnsemblFungi"/>
</dbReference>
<dbReference type="AlphaFoldDB" id="I2H9I4"/>
<keyword evidence="2" id="KW-1133">Transmembrane helix</keyword>
<dbReference type="InterPro" id="IPR045226">
    <property type="entry name" value="Dsc3"/>
</dbReference>
<organism evidence="5 6">
    <name type="scientific">Henningerozyma blattae (strain ATCC 34711 / CBS 6284 / DSM 70876 / NBRC 10599 / NRRL Y-10934 / UCD 77-7)</name>
    <name type="common">Yeast</name>
    <name type="synonym">Tetrapisispora blattae</name>
    <dbReference type="NCBI Taxonomy" id="1071380"/>
    <lineage>
        <taxon>Eukaryota</taxon>
        <taxon>Fungi</taxon>
        <taxon>Dikarya</taxon>
        <taxon>Ascomycota</taxon>
        <taxon>Saccharomycotina</taxon>
        <taxon>Saccharomycetes</taxon>
        <taxon>Saccharomycetales</taxon>
        <taxon>Saccharomycetaceae</taxon>
        <taxon>Henningerozyma</taxon>
    </lineage>
</organism>
<dbReference type="InParanoid" id="I2H9I4"/>
<feature type="compositionally biased region" description="Polar residues" evidence="1">
    <location>
        <begin position="77"/>
        <end position="94"/>
    </location>
</feature>
<evidence type="ECO:0000313" key="6">
    <source>
        <dbReference type="Proteomes" id="UP000002866"/>
    </source>
</evidence>
<feature type="domain" description="DSC E3 ubiquitin ligase complex subunit 3 ubiquitin-like" evidence="3">
    <location>
        <begin position="4"/>
        <end position="122"/>
    </location>
</feature>
<feature type="transmembrane region" description="Helical" evidence="2">
    <location>
        <begin position="245"/>
        <end position="263"/>
    </location>
</feature>
<evidence type="ECO:0008006" key="7">
    <source>
        <dbReference type="Google" id="ProtNLM"/>
    </source>
</evidence>
<reference evidence="5 6" key="1">
    <citation type="journal article" date="2011" name="Proc. Natl. Acad. Sci. U.S.A.">
        <title>Evolutionary erosion of yeast sex chromosomes by mating-type switching accidents.</title>
        <authorList>
            <person name="Gordon J.L."/>
            <person name="Armisen D."/>
            <person name="Proux-Wera E."/>
            <person name="Oheigeartaigh S.S."/>
            <person name="Byrne K.P."/>
            <person name="Wolfe K.H."/>
        </authorList>
    </citation>
    <scope>NUCLEOTIDE SEQUENCE [LARGE SCALE GENOMIC DNA]</scope>
    <source>
        <strain evidence="6">ATCC 34711 / CBS 6284 / DSM 70876 / NBRC 10599 / NRRL Y-10934 / UCD 77-7</strain>
    </source>
</reference>
<dbReference type="FunCoup" id="I2H9I4">
    <property type="interactions" value="25"/>
</dbReference>
<dbReference type="RefSeq" id="XP_004182555.1">
    <property type="nucleotide sequence ID" value="XM_004182507.1"/>
</dbReference>
<feature type="transmembrane region" description="Helical" evidence="2">
    <location>
        <begin position="275"/>
        <end position="292"/>
    </location>
</feature>
<dbReference type="PANTHER" id="PTHR28049:SF1">
    <property type="entry name" value="DSC E3 UBIQUITIN LIGASE COMPLEX SUBUNIT 3"/>
    <property type="match status" value="1"/>
</dbReference>
<dbReference type="OrthoDB" id="2556122at2759"/>
<evidence type="ECO:0000256" key="2">
    <source>
        <dbReference type="SAM" id="Phobius"/>
    </source>
</evidence>
<feature type="region of interest" description="Disordered" evidence="1">
    <location>
        <begin position="77"/>
        <end position="100"/>
    </location>
</feature>
<dbReference type="GO" id="GO:0140624">
    <property type="term" value="P:EGAD pathway"/>
    <property type="evidence" value="ECO:0007669"/>
    <property type="project" value="EnsemblFungi"/>
</dbReference>
<keyword evidence="2" id="KW-0812">Transmembrane</keyword>
<proteinExistence type="predicted"/>
<dbReference type="OMA" id="RIYVNCS"/>
<dbReference type="Proteomes" id="UP000002866">
    <property type="component" value="Chromosome 10"/>
</dbReference>
<dbReference type="GO" id="GO:0016567">
    <property type="term" value="P:protein ubiquitination"/>
    <property type="evidence" value="ECO:0007669"/>
    <property type="project" value="EnsemblFungi"/>
</dbReference>
<dbReference type="GeneID" id="14498202"/>
<dbReference type="Pfam" id="PF13373">
    <property type="entry name" value="Dsc3_C"/>
    <property type="match status" value="1"/>
</dbReference>
<keyword evidence="6" id="KW-1185">Reference proteome</keyword>
<evidence type="ECO:0000259" key="3">
    <source>
        <dbReference type="Pfam" id="PF10302"/>
    </source>
</evidence>
<feature type="region of interest" description="Disordered" evidence="1">
    <location>
        <begin position="125"/>
        <end position="146"/>
    </location>
</feature>
<dbReference type="InterPro" id="IPR019413">
    <property type="entry name" value="Dsc3_ub-like_dom"/>
</dbReference>
<dbReference type="KEGG" id="tbl:TBLA_0J00360"/>
<dbReference type="HOGENOM" id="CLU_035821_1_1_1"/>
<dbReference type="Pfam" id="PF10302">
    <property type="entry name" value="Dsc3_N"/>
    <property type="match status" value="1"/>
</dbReference>
<evidence type="ECO:0000313" key="5">
    <source>
        <dbReference type="EMBL" id="CCH63036.1"/>
    </source>
</evidence>
<dbReference type="InterPro" id="IPR025390">
    <property type="entry name" value="Dsc3_C"/>
</dbReference>
<dbReference type="eggNOG" id="ENOG502RXWC">
    <property type="taxonomic scope" value="Eukaryota"/>
</dbReference>
<dbReference type="GO" id="GO:0005783">
    <property type="term" value="C:endoplasmic reticulum"/>
    <property type="evidence" value="ECO:0007669"/>
    <property type="project" value="EnsemblFungi"/>
</dbReference>
<dbReference type="EMBL" id="HE806325">
    <property type="protein sequence ID" value="CCH63036.1"/>
    <property type="molecule type" value="Genomic_DNA"/>
</dbReference>
<keyword evidence="2" id="KW-0472">Membrane</keyword>
<accession>I2H9I4</accession>
<dbReference type="PANTHER" id="PTHR28049">
    <property type="entry name" value="TRANSMEMBRANE PROTEIN YOR223W"/>
    <property type="match status" value="1"/>
</dbReference>
<protein>
    <recommendedName>
        <fullName evidence="7">DSC E3 ubiquitin ligase complex subunit 3 C-terminal domain-containing protein</fullName>
    </recommendedName>
</protein>
<name>I2H9I4_HENB6</name>
<dbReference type="GO" id="GO:0000328">
    <property type="term" value="C:fungal-type vacuole lumen"/>
    <property type="evidence" value="ECO:0007669"/>
    <property type="project" value="EnsemblFungi"/>
</dbReference>
<gene>
    <name evidence="5" type="primary">TBLA0J00360</name>
    <name evidence="5" type="ORF">TBLA_0J00360</name>
</gene>